<dbReference type="EMBL" id="JAUFPT010000078">
    <property type="protein sequence ID" value="MDN3573600.1"/>
    <property type="molecule type" value="Genomic_DNA"/>
</dbReference>
<dbReference type="InterPro" id="IPR052702">
    <property type="entry name" value="MscS-like_channel"/>
</dbReference>
<evidence type="ECO:0000259" key="1">
    <source>
        <dbReference type="Pfam" id="PF13358"/>
    </source>
</evidence>
<dbReference type="RefSeq" id="WP_238291039.1">
    <property type="nucleotide sequence ID" value="NZ_BPQS01000031.1"/>
</dbReference>
<dbReference type="InterPro" id="IPR038717">
    <property type="entry name" value="Tc1-like_DDE_dom"/>
</dbReference>
<keyword evidence="3" id="KW-1185">Reference proteome</keyword>
<feature type="domain" description="Tc1-like transposase DDE" evidence="1">
    <location>
        <begin position="184"/>
        <end position="327"/>
    </location>
</feature>
<comment type="caution">
    <text evidence="2">The sequence shown here is derived from an EMBL/GenBank/DDBJ whole genome shotgun (WGS) entry which is preliminary data.</text>
</comment>
<dbReference type="PANTHER" id="PTHR30347">
    <property type="entry name" value="POTASSIUM CHANNEL RELATED"/>
    <property type="match status" value="1"/>
</dbReference>
<dbReference type="Proteomes" id="UP001244297">
    <property type="component" value="Unassembled WGS sequence"/>
</dbReference>
<name>A0ABT8AV54_9HYPH</name>
<reference evidence="3" key="1">
    <citation type="journal article" date="2019" name="Int. J. Syst. Evol. Microbiol.">
        <title>The Global Catalogue of Microorganisms (GCM) 10K type strain sequencing project: providing services to taxonomists for standard genome sequencing and annotation.</title>
        <authorList>
            <consortium name="The Broad Institute Genomics Platform"/>
            <consortium name="The Broad Institute Genome Sequencing Center for Infectious Disease"/>
            <person name="Wu L."/>
            <person name="Ma J."/>
        </authorList>
    </citation>
    <scope>NUCLEOTIDE SEQUENCE [LARGE SCALE GENOMIC DNA]</scope>
    <source>
        <strain evidence="3">CECT 7806</strain>
    </source>
</reference>
<dbReference type="InterPro" id="IPR011991">
    <property type="entry name" value="ArsR-like_HTH"/>
</dbReference>
<evidence type="ECO:0000313" key="3">
    <source>
        <dbReference type="Proteomes" id="UP001244297"/>
    </source>
</evidence>
<dbReference type="InterPro" id="IPR036397">
    <property type="entry name" value="RNaseH_sf"/>
</dbReference>
<dbReference type="PANTHER" id="PTHR30347:SF1">
    <property type="entry name" value="MECHANOSENSITIVE CHANNEL MSCK"/>
    <property type="match status" value="1"/>
</dbReference>
<dbReference type="Gene3D" id="1.10.10.10">
    <property type="entry name" value="Winged helix-like DNA-binding domain superfamily/Winged helix DNA-binding domain"/>
    <property type="match status" value="1"/>
</dbReference>
<dbReference type="SUPFAM" id="SSF46689">
    <property type="entry name" value="Homeodomain-like"/>
    <property type="match status" value="1"/>
</dbReference>
<organism evidence="2 3">
    <name type="scientific">Methylobacterium longum</name>
    <dbReference type="NCBI Taxonomy" id="767694"/>
    <lineage>
        <taxon>Bacteria</taxon>
        <taxon>Pseudomonadati</taxon>
        <taxon>Pseudomonadota</taxon>
        <taxon>Alphaproteobacteria</taxon>
        <taxon>Hyphomicrobiales</taxon>
        <taxon>Methylobacteriaceae</taxon>
        <taxon>Methylobacterium</taxon>
    </lineage>
</organism>
<dbReference type="InterPro" id="IPR009057">
    <property type="entry name" value="Homeodomain-like_sf"/>
</dbReference>
<dbReference type="InterPro" id="IPR047655">
    <property type="entry name" value="Transpos_IS630-like"/>
</dbReference>
<evidence type="ECO:0000313" key="2">
    <source>
        <dbReference type="EMBL" id="MDN3573600.1"/>
    </source>
</evidence>
<dbReference type="Pfam" id="PF13384">
    <property type="entry name" value="HTH_23"/>
    <property type="match status" value="1"/>
</dbReference>
<sequence>MAQTVCVLPNAADTTRLSAIAENRSRPLKHIQRARIVLLSAERLSVQDVARRVGVSRPAVWRRQRRYAEAGVEGLLRDKTRPPGTPPHSTETVAEVLALTCSEPPGEVTHWTGRAVARAVGISLRAVQRIWDAHRLQPHRLRTFKRSCDPAFAAKVENGHPSNPFDECPAWLATTKDPPAHAVVLSIDEKSQIQALERTRPDRPLASGHPAAPTHDYTRHGTTTLFAALDVLAGTVLGRCMQRHRNGEFIRFLNAVEAAVPSDKAIHAILDNVATHKHPKVCTWLARHPRWTFHFTPTSASWLNAVEGFFSALTRRRLRRGSFTGVGDLQAAIKRYITEHNRHAKPFVWTKPATNILAAVSRSPEPSV</sequence>
<dbReference type="Gene3D" id="3.30.420.10">
    <property type="entry name" value="Ribonuclease H-like superfamily/Ribonuclease H"/>
    <property type="match status" value="1"/>
</dbReference>
<gene>
    <name evidence="2" type="ORF">QWZ18_23650</name>
</gene>
<dbReference type="Pfam" id="PF13358">
    <property type="entry name" value="DDE_3"/>
    <property type="match status" value="1"/>
</dbReference>
<dbReference type="NCBIfam" id="NF033545">
    <property type="entry name" value="transpos_IS630"/>
    <property type="match status" value="1"/>
</dbReference>
<protein>
    <submittedName>
        <fullName evidence="2">IS630 family transposase</fullName>
    </submittedName>
</protein>
<accession>A0ABT8AV54</accession>
<dbReference type="InterPro" id="IPR036388">
    <property type="entry name" value="WH-like_DNA-bd_sf"/>
</dbReference>
<proteinExistence type="predicted"/>
<dbReference type="CDD" id="cd00090">
    <property type="entry name" value="HTH_ARSR"/>
    <property type="match status" value="1"/>
</dbReference>